<name>A0A1I0DC71_9PROT</name>
<feature type="region of interest" description="Disordered" evidence="5">
    <location>
        <begin position="468"/>
        <end position="496"/>
    </location>
</feature>
<dbReference type="Pfam" id="PF01420">
    <property type="entry name" value="Methylase_S"/>
    <property type="match status" value="2"/>
</dbReference>
<dbReference type="PANTHER" id="PTHR43140">
    <property type="entry name" value="TYPE-1 RESTRICTION ENZYME ECOKI SPECIFICITY PROTEIN"/>
    <property type="match status" value="1"/>
</dbReference>
<evidence type="ECO:0000256" key="4">
    <source>
        <dbReference type="SAM" id="Coils"/>
    </source>
</evidence>
<keyword evidence="4" id="KW-0175">Coiled coil</keyword>
<keyword evidence="8" id="KW-1185">Reference proteome</keyword>
<evidence type="ECO:0000313" key="7">
    <source>
        <dbReference type="EMBL" id="SET29839.1"/>
    </source>
</evidence>
<dbReference type="OrthoDB" id="5298944at2"/>
<dbReference type="Gene3D" id="3.90.220.20">
    <property type="entry name" value="DNA methylase specificity domains"/>
    <property type="match status" value="2"/>
</dbReference>
<protein>
    <submittedName>
        <fullName evidence="7">Type I restriction enzyme, S subunit</fullName>
    </submittedName>
</protein>
<dbReference type="GO" id="GO:0003677">
    <property type="term" value="F:DNA binding"/>
    <property type="evidence" value="ECO:0007669"/>
    <property type="project" value="UniProtKB-KW"/>
</dbReference>
<dbReference type="PANTHER" id="PTHR43140:SF1">
    <property type="entry name" value="TYPE I RESTRICTION ENZYME ECOKI SPECIFICITY SUBUNIT"/>
    <property type="match status" value="1"/>
</dbReference>
<feature type="domain" description="Type I restriction modification DNA specificity" evidence="6">
    <location>
        <begin position="309"/>
        <end position="447"/>
    </location>
</feature>
<dbReference type="InterPro" id="IPR051212">
    <property type="entry name" value="Type-I_RE_S_subunit"/>
</dbReference>
<evidence type="ECO:0000259" key="6">
    <source>
        <dbReference type="Pfam" id="PF01420"/>
    </source>
</evidence>
<reference evidence="8" key="1">
    <citation type="submission" date="2016-10" db="EMBL/GenBank/DDBJ databases">
        <authorList>
            <person name="Varghese N."/>
            <person name="Submissions S."/>
        </authorList>
    </citation>
    <scope>NUCLEOTIDE SEQUENCE [LARGE SCALE GENOMIC DNA]</scope>
    <source>
        <strain evidence="8">Nm71</strain>
    </source>
</reference>
<comment type="similarity">
    <text evidence="1">Belongs to the type-I restriction system S methylase family.</text>
</comment>
<dbReference type="SUPFAM" id="SSF116734">
    <property type="entry name" value="DNA methylase specificity domain"/>
    <property type="match status" value="2"/>
</dbReference>
<accession>A0A1I0DC71</accession>
<feature type="coiled-coil region" evidence="4">
    <location>
        <begin position="205"/>
        <end position="232"/>
    </location>
</feature>
<evidence type="ECO:0000256" key="3">
    <source>
        <dbReference type="ARBA" id="ARBA00023125"/>
    </source>
</evidence>
<dbReference type="CDD" id="cd17253">
    <property type="entry name" value="RMtype1_S_Eco933I-TRD2-CR2_like"/>
    <property type="match status" value="1"/>
</dbReference>
<dbReference type="Proteomes" id="UP000199345">
    <property type="component" value="Unassembled WGS sequence"/>
</dbReference>
<dbReference type="GO" id="GO:0009307">
    <property type="term" value="P:DNA restriction-modification system"/>
    <property type="evidence" value="ECO:0007669"/>
    <property type="project" value="UniProtKB-KW"/>
</dbReference>
<dbReference type="EMBL" id="FOIA01000019">
    <property type="protein sequence ID" value="SET29839.1"/>
    <property type="molecule type" value="Genomic_DNA"/>
</dbReference>
<evidence type="ECO:0000256" key="1">
    <source>
        <dbReference type="ARBA" id="ARBA00010923"/>
    </source>
</evidence>
<proteinExistence type="inferred from homology"/>
<keyword evidence="2" id="KW-0680">Restriction system</keyword>
<organism evidence="7 8">
    <name type="scientific">Nitrosomonas marina</name>
    <dbReference type="NCBI Taxonomy" id="917"/>
    <lineage>
        <taxon>Bacteria</taxon>
        <taxon>Pseudomonadati</taxon>
        <taxon>Pseudomonadota</taxon>
        <taxon>Betaproteobacteria</taxon>
        <taxon>Nitrosomonadales</taxon>
        <taxon>Nitrosomonadaceae</taxon>
        <taxon>Nitrosomonas</taxon>
    </lineage>
</organism>
<evidence type="ECO:0000256" key="2">
    <source>
        <dbReference type="ARBA" id="ARBA00022747"/>
    </source>
</evidence>
<dbReference type="RefSeq" id="WP_090659064.1">
    <property type="nucleotide sequence ID" value="NZ_FOIA01000019.1"/>
</dbReference>
<evidence type="ECO:0000313" key="8">
    <source>
        <dbReference type="Proteomes" id="UP000199345"/>
    </source>
</evidence>
<dbReference type="CDD" id="cd17278">
    <property type="entry name" value="RMtype1_S_LdeBORF1052P-TRD2-CR2"/>
    <property type="match status" value="1"/>
</dbReference>
<sequence length="496" mass="56361">MSELPENWEKCDFGDVAYLKNGYAFKSNAYLHEGTPVIRISDISDGEVSSKNSVRVDYTNDFDGFHVSKGDILIAMSGATTGKFGVYNSSKIALQNQRVGNIRPYSEEIINKKFIFYFLFSAKREIEKRAYGGAQPNISANKIETIPFLLPPLNEQKRIVAKIEALFSELDKGIESLKTAREQLRVYRQAVLKHAFEGKLTADWREENKDKLETADELLERIQQEREAHYQQQLENWEQKGKISKKPTKPKTPANTKAMGDTQYKVIPHEWATLPLEYLAVEAVLGKMLDKKKNKGVARPYLGNINLRWGNFDLSNLKTMKIEDGETERYSLKKGDLVICEGGEPGRCAIWDGDDDSIFIQKALHRVRFTISYDSNFAYHFMVYATSSGLLKRLFTGTTIKHLTGKGLNQVIFPIPSKAEQLAICEELDQKFTSIEKLEAEINSNLKRTEILRQSILKQAFSGKLVTQDPNDEPASVLLERIKTEKEGNKKKRNAA</sequence>
<dbReference type="AlphaFoldDB" id="A0A1I0DC71"/>
<feature type="region of interest" description="Disordered" evidence="5">
    <location>
        <begin position="238"/>
        <end position="257"/>
    </location>
</feature>
<evidence type="ECO:0000256" key="5">
    <source>
        <dbReference type="SAM" id="MobiDB-lite"/>
    </source>
</evidence>
<dbReference type="InterPro" id="IPR044946">
    <property type="entry name" value="Restrct_endonuc_typeI_TRD_sf"/>
</dbReference>
<feature type="domain" description="Type I restriction modification DNA specificity" evidence="6">
    <location>
        <begin position="5"/>
        <end position="175"/>
    </location>
</feature>
<dbReference type="InterPro" id="IPR000055">
    <property type="entry name" value="Restrct_endonuc_typeI_TRD"/>
</dbReference>
<keyword evidence="3" id="KW-0238">DNA-binding</keyword>
<gene>
    <name evidence="7" type="ORF">SAMN05216326_11942</name>
</gene>